<dbReference type="AlphaFoldDB" id="A0A7J6VAD5"/>
<gene>
    <name evidence="2" type="ORF">FRX31_029280</name>
</gene>
<feature type="compositionally biased region" description="Basic and acidic residues" evidence="1">
    <location>
        <begin position="72"/>
        <end position="81"/>
    </location>
</feature>
<reference evidence="2 3" key="1">
    <citation type="submission" date="2020-06" db="EMBL/GenBank/DDBJ databases">
        <title>Transcriptomic and genomic resources for Thalictrum thalictroides and T. hernandezii: Facilitating candidate gene discovery in an emerging model plant lineage.</title>
        <authorList>
            <person name="Arias T."/>
            <person name="Riano-Pachon D.M."/>
            <person name="Di Stilio V.S."/>
        </authorList>
    </citation>
    <scope>NUCLEOTIDE SEQUENCE [LARGE SCALE GENOMIC DNA]</scope>
    <source>
        <strain evidence="3">cv. WT478/WT964</strain>
        <tissue evidence="2">Leaves</tissue>
    </source>
</reference>
<dbReference type="Proteomes" id="UP000554482">
    <property type="component" value="Unassembled WGS sequence"/>
</dbReference>
<feature type="compositionally biased region" description="Low complexity" evidence="1">
    <location>
        <begin position="180"/>
        <end position="193"/>
    </location>
</feature>
<dbReference type="EMBL" id="JABWDY010036540">
    <property type="protein sequence ID" value="KAF5181135.1"/>
    <property type="molecule type" value="Genomic_DNA"/>
</dbReference>
<evidence type="ECO:0000256" key="1">
    <source>
        <dbReference type="SAM" id="MobiDB-lite"/>
    </source>
</evidence>
<feature type="compositionally biased region" description="Polar residues" evidence="1">
    <location>
        <begin position="237"/>
        <end position="249"/>
    </location>
</feature>
<dbReference type="OrthoDB" id="21060at2759"/>
<feature type="region of interest" description="Disordered" evidence="1">
    <location>
        <begin position="1"/>
        <end position="49"/>
    </location>
</feature>
<feature type="compositionally biased region" description="Polar residues" evidence="1">
    <location>
        <begin position="1"/>
        <end position="46"/>
    </location>
</feature>
<name>A0A7J6VAD5_THATH</name>
<feature type="region of interest" description="Disordered" evidence="1">
    <location>
        <begin position="278"/>
        <end position="297"/>
    </location>
</feature>
<evidence type="ECO:0000313" key="3">
    <source>
        <dbReference type="Proteomes" id="UP000554482"/>
    </source>
</evidence>
<feature type="region of interest" description="Disordered" evidence="1">
    <location>
        <begin position="177"/>
        <end position="265"/>
    </location>
</feature>
<comment type="caution">
    <text evidence="2">The sequence shown here is derived from an EMBL/GenBank/DDBJ whole genome shotgun (WGS) entry which is preliminary data.</text>
</comment>
<feature type="compositionally biased region" description="Polar residues" evidence="1">
    <location>
        <begin position="194"/>
        <end position="210"/>
    </location>
</feature>
<evidence type="ECO:0000313" key="2">
    <source>
        <dbReference type="EMBL" id="KAF5181135.1"/>
    </source>
</evidence>
<keyword evidence="3" id="KW-1185">Reference proteome</keyword>
<proteinExistence type="predicted"/>
<sequence length="353" mass="40307">MPNQLFTPWQQSNLEDNLNVKKNNAEVKSSQSREQTSSDVDMTQHGSCCENREQPVGYLQEHIQLQSQLKDGQLKRHDEQNPHQFSERGGLQGSEQNLIEFGEQDRVHPQNQHQYPKSQELYNQQTPAAEPENGNEVPIDMVLDILPQLDEDGFMQYQMFINKLKIKAQAAENSQKVYHQQQTQSRTLQQQQQVKMPSHSSSQLADSNPFSLLHQKGHRAPSDPTQVPTLATEVKSDSSFPATKSNAQQRESEHQSNSHSQGMHANHVSSTNLVNQKRDLPTMQGPTKQEQQHIHHQPTSYSMYGANISNYHTHPYSVGASSTSLKPQNQDSQSRFQFIQAFFQFNLEEQLNQ</sequence>
<organism evidence="2 3">
    <name type="scientific">Thalictrum thalictroides</name>
    <name type="common">Rue-anemone</name>
    <name type="synonym">Anemone thalictroides</name>
    <dbReference type="NCBI Taxonomy" id="46969"/>
    <lineage>
        <taxon>Eukaryota</taxon>
        <taxon>Viridiplantae</taxon>
        <taxon>Streptophyta</taxon>
        <taxon>Embryophyta</taxon>
        <taxon>Tracheophyta</taxon>
        <taxon>Spermatophyta</taxon>
        <taxon>Magnoliopsida</taxon>
        <taxon>Ranunculales</taxon>
        <taxon>Ranunculaceae</taxon>
        <taxon>Thalictroideae</taxon>
        <taxon>Thalictrum</taxon>
    </lineage>
</organism>
<accession>A0A7J6VAD5</accession>
<feature type="region of interest" description="Disordered" evidence="1">
    <location>
        <begin position="70"/>
        <end position="93"/>
    </location>
</feature>
<protein>
    <submittedName>
        <fullName evidence="2">Uncharacterized protein</fullName>
    </submittedName>
</protein>